<gene>
    <name evidence="3" type="ORF">OR16_37460</name>
</gene>
<dbReference type="SUPFAM" id="SSF53850">
    <property type="entry name" value="Periplasmic binding protein-like II"/>
    <property type="match status" value="1"/>
</dbReference>
<dbReference type="AlphaFoldDB" id="H1SGG7"/>
<organism evidence="3 4">
    <name type="scientific">Cupriavidus basilensis OR16</name>
    <dbReference type="NCBI Taxonomy" id="1127483"/>
    <lineage>
        <taxon>Bacteria</taxon>
        <taxon>Pseudomonadati</taxon>
        <taxon>Pseudomonadota</taxon>
        <taxon>Betaproteobacteria</taxon>
        <taxon>Burkholderiales</taxon>
        <taxon>Burkholderiaceae</taxon>
        <taxon>Cupriavidus</taxon>
    </lineage>
</organism>
<dbReference type="PROSITE" id="PS51257">
    <property type="entry name" value="PROKAR_LIPOPROTEIN"/>
    <property type="match status" value="1"/>
</dbReference>
<dbReference type="PANTHER" id="PTHR42928">
    <property type="entry name" value="TRICARBOXYLATE-BINDING PROTEIN"/>
    <property type="match status" value="1"/>
</dbReference>
<dbReference type="Gene3D" id="3.40.190.10">
    <property type="entry name" value="Periplasmic binding protein-like II"/>
    <property type="match status" value="1"/>
</dbReference>
<reference evidence="3 4" key="1">
    <citation type="journal article" date="2012" name="J. Bacteriol.">
        <title>De Novo Genome Project of Cupriavidus basilensis OR16.</title>
        <authorList>
            <person name="Cserhati M."/>
            <person name="Kriszt B."/>
            <person name="Szoboszlay S."/>
            <person name="Toth A."/>
            <person name="Szabo I."/>
            <person name="Tancsics A."/>
            <person name="Nagy I."/>
            <person name="Horvath B."/>
            <person name="Nagy I."/>
            <person name="Kukolya J."/>
        </authorList>
    </citation>
    <scope>NUCLEOTIDE SEQUENCE [LARGE SCALE GENOMIC DNA]</scope>
    <source>
        <strain evidence="3 4">OR16</strain>
    </source>
</reference>
<evidence type="ECO:0000313" key="4">
    <source>
        <dbReference type="Proteomes" id="UP000005808"/>
    </source>
</evidence>
<comment type="caution">
    <text evidence="3">The sequence shown here is derived from an EMBL/GenBank/DDBJ whole genome shotgun (WGS) entry which is preliminary data.</text>
</comment>
<dbReference type="PIRSF" id="PIRSF017082">
    <property type="entry name" value="YflP"/>
    <property type="match status" value="1"/>
</dbReference>
<feature type="chain" id="PRO_5003553829" description="Extra-cytoplasmic solute receptor" evidence="2">
    <location>
        <begin position="33"/>
        <end position="338"/>
    </location>
</feature>
<dbReference type="PANTHER" id="PTHR42928:SF5">
    <property type="entry name" value="BLR1237 PROTEIN"/>
    <property type="match status" value="1"/>
</dbReference>
<evidence type="ECO:0000313" key="3">
    <source>
        <dbReference type="EMBL" id="EHP38397.1"/>
    </source>
</evidence>
<dbReference type="RefSeq" id="WP_006163486.1">
    <property type="nucleotide sequence ID" value="NZ_AHJE01000128.1"/>
</dbReference>
<evidence type="ECO:0000256" key="2">
    <source>
        <dbReference type="SAM" id="SignalP"/>
    </source>
</evidence>
<dbReference type="InterPro" id="IPR005064">
    <property type="entry name" value="BUG"/>
</dbReference>
<dbReference type="EMBL" id="AHJE01000128">
    <property type="protein sequence ID" value="EHP38397.1"/>
    <property type="molecule type" value="Genomic_DNA"/>
</dbReference>
<dbReference type="Pfam" id="PF03401">
    <property type="entry name" value="TctC"/>
    <property type="match status" value="1"/>
</dbReference>
<dbReference type="OrthoDB" id="8678477at2"/>
<evidence type="ECO:0000256" key="1">
    <source>
        <dbReference type="ARBA" id="ARBA00006987"/>
    </source>
</evidence>
<proteinExistence type="inferred from homology"/>
<feature type="signal peptide" evidence="2">
    <location>
        <begin position="1"/>
        <end position="32"/>
    </location>
</feature>
<dbReference type="PATRIC" id="fig|1127483.3.peg.7464"/>
<name>H1SGG7_9BURK</name>
<protein>
    <recommendedName>
        <fullName evidence="5">Extra-cytoplasmic solute receptor</fullName>
    </recommendedName>
</protein>
<dbReference type="CDD" id="cd13578">
    <property type="entry name" value="PBP2_Bug27"/>
    <property type="match status" value="1"/>
</dbReference>
<dbReference type="Gene3D" id="3.40.190.150">
    <property type="entry name" value="Bordetella uptake gene, domain 1"/>
    <property type="match status" value="1"/>
</dbReference>
<sequence>MHRTRRRATHMLLATIASACLGTLAWQAPAHAADPYPSKPIRLVVPFPAGGTTDILARAVAAELSKLQGWNVVVDNRPGAGGNIGTDMVAKAAPDGYTLLMGTVGTHGINQSLYGKLPFDPVKDFAPITEVASVPNVLVVNPAFAQQNRINSVTDLIAYARANPGKLNMASSGNGTSIHLAGELFKTQTRTFMVHFPYKGSGPALTDLAGGTMQLMFDNLPSSMALIKSGKLKALAVTSAKPSPALPGVPTVADAARLPGFEASSWFGLLAPAGTPPEIVARVQQEVARGLATPAMREKMLAQGADPVGNTPVQFAAFIRAELTKWAKVVKDSGAKVD</sequence>
<dbReference type="Proteomes" id="UP000005808">
    <property type="component" value="Unassembled WGS sequence"/>
</dbReference>
<keyword evidence="2" id="KW-0732">Signal</keyword>
<comment type="similarity">
    <text evidence="1">Belongs to the UPF0065 (bug) family.</text>
</comment>
<accession>H1SGG7</accession>
<dbReference type="InterPro" id="IPR042100">
    <property type="entry name" value="Bug_dom1"/>
</dbReference>
<evidence type="ECO:0008006" key="5">
    <source>
        <dbReference type="Google" id="ProtNLM"/>
    </source>
</evidence>